<evidence type="ECO:0000256" key="5">
    <source>
        <dbReference type="SAM" id="Coils"/>
    </source>
</evidence>
<keyword evidence="2" id="KW-0805">Transcription regulation</keyword>
<name>A0A073IQ32_9BACT</name>
<feature type="domain" description="HTH merR-type" evidence="6">
    <location>
        <begin position="6"/>
        <end position="75"/>
    </location>
</feature>
<organism evidence="7 8">
    <name type="scientific">Synergistes jonesii</name>
    <dbReference type="NCBI Taxonomy" id="2754"/>
    <lineage>
        <taxon>Bacteria</taxon>
        <taxon>Thermotogati</taxon>
        <taxon>Synergistota</taxon>
        <taxon>Synergistia</taxon>
        <taxon>Synergistales</taxon>
        <taxon>Synergistaceae</taxon>
        <taxon>Synergistes</taxon>
    </lineage>
</organism>
<dbReference type="Gene3D" id="1.10.1660.10">
    <property type="match status" value="1"/>
</dbReference>
<dbReference type="OrthoDB" id="9791488at2"/>
<dbReference type="GeneID" id="90984271"/>
<dbReference type="Pfam" id="PF13411">
    <property type="entry name" value="MerR_1"/>
    <property type="match status" value="1"/>
</dbReference>
<dbReference type="GO" id="GO:0003700">
    <property type="term" value="F:DNA-binding transcription factor activity"/>
    <property type="evidence" value="ECO:0007669"/>
    <property type="project" value="InterPro"/>
</dbReference>
<dbReference type="PROSITE" id="PS50937">
    <property type="entry name" value="HTH_MERR_2"/>
    <property type="match status" value="1"/>
</dbReference>
<protein>
    <recommendedName>
        <fullName evidence="6">HTH merR-type domain-containing protein</fullName>
    </recommendedName>
</protein>
<evidence type="ECO:0000256" key="3">
    <source>
        <dbReference type="ARBA" id="ARBA00023125"/>
    </source>
</evidence>
<gene>
    <name evidence="7" type="ORF">EH55_09110</name>
</gene>
<feature type="coiled-coil region" evidence="5">
    <location>
        <begin position="82"/>
        <end position="109"/>
    </location>
</feature>
<evidence type="ECO:0000259" key="6">
    <source>
        <dbReference type="PROSITE" id="PS50937"/>
    </source>
</evidence>
<dbReference type="Proteomes" id="UP000027665">
    <property type="component" value="Unassembled WGS sequence"/>
</dbReference>
<evidence type="ECO:0000256" key="2">
    <source>
        <dbReference type="ARBA" id="ARBA00023015"/>
    </source>
</evidence>
<dbReference type="InterPro" id="IPR009061">
    <property type="entry name" value="DNA-bd_dom_put_sf"/>
</dbReference>
<keyword evidence="1" id="KW-0678">Repressor</keyword>
<comment type="caution">
    <text evidence="7">The sequence shown here is derived from an EMBL/GenBank/DDBJ whole genome shotgun (WGS) entry which is preliminary data.</text>
</comment>
<sequence length="269" mass="30692">MAQDGMFTISEFAELSGITRSNLLYYDAIGILKPAYRAGNNYRLYSSRQLELINAILSLRSMGLSLDAVREHIPNRTPENTLDLFETQIKALSAKIDDLLQLRESIEKRAETIRLHKDIKAPLFTIEVRSTETIFIGRLCASAPNLDVAYFHSFLKQCREVGISHATQIGQIVFMESALAGSWDAAGCMYAKTNKGSDNIEEGMFAVLFELSQDYFDDNHAYYEKFMRHVSKNSLELRGNIYIEYPLDEMSENDPKKHLVKIFSPVRQR</sequence>
<keyword evidence="3" id="KW-0238">DNA-binding</keyword>
<dbReference type="InterPro" id="IPR000551">
    <property type="entry name" value="MerR-type_HTH_dom"/>
</dbReference>
<dbReference type="eggNOG" id="COG0789">
    <property type="taxonomic scope" value="Bacteria"/>
</dbReference>
<accession>A0A073IQ32</accession>
<keyword evidence="5" id="KW-0175">Coiled coil</keyword>
<keyword evidence="4" id="KW-0804">Transcription</keyword>
<evidence type="ECO:0000256" key="1">
    <source>
        <dbReference type="ARBA" id="ARBA00022491"/>
    </source>
</evidence>
<proteinExistence type="predicted"/>
<evidence type="ECO:0000256" key="4">
    <source>
        <dbReference type="ARBA" id="ARBA00023163"/>
    </source>
</evidence>
<dbReference type="GO" id="GO:0003677">
    <property type="term" value="F:DNA binding"/>
    <property type="evidence" value="ECO:0007669"/>
    <property type="project" value="UniProtKB-KW"/>
</dbReference>
<keyword evidence="8" id="KW-1185">Reference proteome</keyword>
<evidence type="ECO:0000313" key="7">
    <source>
        <dbReference type="EMBL" id="KEJ91556.1"/>
    </source>
</evidence>
<evidence type="ECO:0000313" key="8">
    <source>
        <dbReference type="Proteomes" id="UP000027665"/>
    </source>
</evidence>
<dbReference type="PANTHER" id="PTHR30204:SF69">
    <property type="entry name" value="MERR-FAMILY TRANSCRIPTIONAL REGULATOR"/>
    <property type="match status" value="1"/>
</dbReference>
<dbReference type="STRING" id="2754.EH55_09110"/>
<dbReference type="AlphaFoldDB" id="A0A073IQ32"/>
<dbReference type="SUPFAM" id="SSF46955">
    <property type="entry name" value="Putative DNA-binding domain"/>
    <property type="match status" value="1"/>
</dbReference>
<dbReference type="RefSeq" id="WP_037977658.1">
    <property type="nucleotide sequence ID" value="NZ_CALIAO010000038.1"/>
</dbReference>
<reference evidence="7 8" key="1">
    <citation type="submission" date="2014-04" db="EMBL/GenBank/DDBJ databases">
        <title>Draft Genome Sequence of Synergistes jonesii.</title>
        <authorList>
            <person name="Coil D.A."/>
            <person name="Eisen J.A."/>
            <person name="Holland-Moritz H.E."/>
        </authorList>
    </citation>
    <scope>NUCLEOTIDE SEQUENCE [LARGE SCALE GENOMIC DNA]</scope>
    <source>
        <strain evidence="7 8">78-1</strain>
    </source>
</reference>
<dbReference type="PANTHER" id="PTHR30204">
    <property type="entry name" value="REDOX-CYCLING DRUG-SENSING TRANSCRIPTIONAL ACTIVATOR SOXR"/>
    <property type="match status" value="1"/>
</dbReference>
<dbReference type="EMBL" id="JMKI01000045">
    <property type="protein sequence ID" value="KEJ91556.1"/>
    <property type="molecule type" value="Genomic_DNA"/>
</dbReference>
<dbReference type="InterPro" id="IPR047057">
    <property type="entry name" value="MerR_fam"/>
</dbReference>
<dbReference type="SMART" id="SM00422">
    <property type="entry name" value="HTH_MERR"/>
    <property type="match status" value="1"/>
</dbReference>